<evidence type="ECO:0000259" key="2">
    <source>
        <dbReference type="Pfam" id="PF11926"/>
    </source>
</evidence>
<sequence length="928" mass="105945">MNLHSMHQQRQLQASKSATLRTFWTICGTCGTKYQYYHSMLKKAVCCQNCLKPFIAHLLTEQHVPFCPTIQQSAAVWKNAGVFSEIRSLQKFEPGQVWALYSETDKFPNYYAFIEKVGLKNSEVQARWLEGCPEGDTEKRLVEDRTVGCGTFRVATTRGIMTYTDTKHFSHPVRAIFTGRRNSYEIYPRKDEVWALLKGWDIGWSSDADNHKNYKYEVVQVLSDYTTGTSITVVPLIKIKVFANLFMQSKEATPYLIPHDDTIWFSHCVPYHLMSGTEGEDIPEGALELDPAALPLNFEEALSCVVPESRSVKRSEFDAECAGPSRGDKSRKGSVGVEERQHATCRNAMIFAKTPTVEHRQSNTPFSVEGTDVDEESDHVVQEEVLCPEFFNFVQLRDVNQFRANQIWAVYDSQGGMPRSYARITQVKIAPKFMVHFIRLEFDPTNKSEVAWSRGKLPVACGQFKRGKSEIAKETRMFSHIISREKGKTRNFYEIYPRKGEVWALFKGWDIDWSSNSGKHMDFEYEVVQVISDFTTSDSIIAVPLVKIKGFVSLFMMGSKETTPKVITRDNTLSFSHCVPHHLMCGTEREGIPEGALELDPAALPSNLEEAFASFVPESSAVKDQEFDSKYTGNDSREGSVRAGERQHATCMSSGIFSKTSKEENREHNTPSAEEGTYFDEESADIVQAEYECPDSEFYEFSEIRLLRKFEPGQIWAIYSDTDKFPNYYAIVNNVDLKNDKVEVRWLDVCPPREEEKRLVKENCPVGCGTFRVSLVYGLMTYTGTDSFSHHVLARPTGRINEYEIIPRLHEIWAVYKNWSAGWTARDFENCDYELVEIVGQIDKSIRVQLLRKVDGYMAVFRREEAVKTVRKYEYPKFSHLIPCFHLTNEKGGKLRGCLELDPFSVPEKFLGTDSAVIDSRSDLQNSP</sequence>
<reference evidence="3" key="1">
    <citation type="submission" date="2023-07" db="EMBL/GenBank/DDBJ databases">
        <title>A chromosome-level genome assembly of Lolium multiflorum.</title>
        <authorList>
            <person name="Chen Y."/>
            <person name="Copetti D."/>
            <person name="Kolliker R."/>
            <person name="Studer B."/>
        </authorList>
    </citation>
    <scope>NUCLEOTIDE SEQUENCE</scope>
    <source>
        <strain evidence="3">02402/16</strain>
        <tissue evidence="3">Leaf</tissue>
    </source>
</reference>
<gene>
    <name evidence="3" type="ORF">QYE76_041292</name>
</gene>
<feature type="domain" description="DUF3444" evidence="2">
    <location>
        <begin position="82"/>
        <end position="278"/>
    </location>
</feature>
<organism evidence="3 4">
    <name type="scientific">Lolium multiflorum</name>
    <name type="common">Italian ryegrass</name>
    <name type="synonym">Lolium perenne subsp. multiflorum</name>
    <dbReference type="NCBI Taxonomy" id="4521"/>
    <lineage>
        <taxon>Eukaryota</taxon>
        <taxon>Viridiplantae</taxon>
        <taxon>Streptophyta</taxon>
        <taxon>Embryophyta</taxon>
        <taxon>Tracheophyta</taxon>
        <taxon>Spermatophyta</taxon>
        <taxon>Magnoliopsida</taxon>
        <taxon>Liliopsida</taxon>
        <taxon>Poales</taxon>
        <taxon>Poaceae</taxon>
        <taxon>BOP clade</taxon>
        <taxon>Pooideae</taxon>
        <taxon>Poodae</taxon>
        <taxon>Poeae</taxon>
        <taxon>Poeae Chloroplast Group 2 (Poeae type)</taxon>
        <taxon>Loliodinae</taxon>
        <taxon>Loliinae</taxon>
        <taxon>Lolium</taxon>
    </lineage>
</organism>
<feature type="region of interest" description="Disordered" evidence="1">
    <location>
        <begin position="626"/>
        <end position="675"/>
    </location>
</feature>
<dbReference type="PANTHER" id="PTHR47374">
    <property type="entry name" value="ENDOSOME ANTIGEN-LIKE PROTEIN, PUTATIVE (DUF3444)-RELATED"/>
    <property type="match status" value="1"/>
</dbReference>
<name>A0AAD8TEN8_LOLMU</name>
<dbReference type="Pfam" id="PF11926">
    <property type="entry name" value="DUF3444"/>
    <property type="match status" value="3"/>
</dbReference>
<feature type="compositionally biased region" description="Polar residues" evidence="1">
    <location>
        <begin position="650"/>
        <end position="659"/>
    </location>
</feature>
<dbReference type="EMBL" id="JAUUTY010000002">
    <property type="protein sequence ID" value="KAK1680444.1"/>
    <property type="molecule type" value="Genomic_DNA"/>
</dbReference>
<feature type="region of interest" description="Disordered" evidence="1">
    <location>
        <begin position="316"/>
        <end position="337"/>
    </location>
</feature>
<dbReference type="InterPro" id="IPR024593">
    <property type="entry name" value="DUF3444"/>
</dbReference>
<evidence type="ECO:0000256" key="1">
    <source>
        <dbReference type="SAM" id="MobiDB-lite"/>
    </source>
</evidence>
<feature type="compositionally biased region" description="Basic and acidic residues" evidence="1">
    <location>
        <begin position="326"/>
        <end position="337"/>
    </location>
</feature>
<keyword evidence="4" id="KW-1185">Reference proteome</keyword>
<evidence type="ECO:0000313" key="3">
    <source>
        <dbReference type="EMBL" id="KAK1680444.1"/>
    </source>
</evidence>
<feature type="domain" description="DUF3444" evidence="2">
    <location>
        <begin position="689"/>
        <end position="890"/>
    </location>
</feature>
<accession>A0AAD8TEN8</accession>
<feature type="compositionally biased region" description="Basic and acidic residues" evidence="1">
    <location>
        <begin position="626"/>
        <end position="648"/>
    </location>
</feature>
<protein>
    <recommendedName>
        <fullName evidence="2">DUF3444 domain-containing protein</fullName>
    </recommendedName>
</protein>
<comment type="caution">
    <text evidence="3">The sequence shown here is derived from an EMBL/GenBank/DDBJ whole genome shotgun (WGS) entry which is preliminary data.</text>
</comment>
<dbReference type="PANTHER" id="PTHR47374:SF9">
    <property type="entry name" value="DUF3444 DOMAIN-CONTAINING PROTEIN"/>
    <property type="match status" value="1"/>
</dbReference>
<dbReference type="AlphaFoldDB" id="A0AAD8TEN8"/>
<feature type="compositionally biased region" description="Basic and acidic residues" evidence="1">
    <location>
        <begin position="660"/>
        <end position="669"/>
    </location>
</feature>
<evidence type="ECO:0000313" key="4">
    <source>
        <dbReference type="Proteomes" id="UP001231189"/>
    </source>
</evidence>
<feature type="domain" description="DUF3444" evidence="2">
    <location>
        <begin position="386"/>
        <end position="588"/>
    </location>
</feature>
<dbReference type="Proteomes" id="UP001231189">
    <property type="component" value="Unassembled WGS sequence"/>
</dbReference>
<proteinExistence type="predicted"/>